<feature type="transmembrane region" description="Helical" evidence="1">
    <location>
        <begin position="423"/>
        <end position="446"/>
    </location>
</feature>
<feature type="transmembrane region" description="Helical" evidence="1">
    <location>
        <begin position="390"/>
        <end position="411"/>
    </location>
</feature>
<dbReference type="PANTHER" id="PTHR31061:SF24">
    <property type="entry name" value="LD22376P"/>
    <property type="match status" value="1"/>
</dbReference>
<reference evidence="3" key="1">
    <citation type="journal article" date="2020" name="J. Eukaryot. Microbiol.">
        <title>De novo Sequencing, Assembly and Annotation of the Transcriptome for the Free-Living Testate Amoeba Arcella intermedia.</title>
        <authorList>
            <person name="Ribeiro G.M."/>
            <person name="Porfirio-Sousa A.L."/>
            <person name="Maurer-Alcala X.X."/>
            <person name="Katz L.A."/>
            <person name="Lahr D.J.G."/>
        </authorList>
    </citation>
    <scope>NUCLEOTIDE SEQUENCE</scope>
</reference>
<sequence>MLWSQEGLPYFQVNTNFKMNFDFRTNIDGVQTSLVTRSILFGDHGAYTMVLKLVKGEFQIDVITDQDPDPYWIPLIVGASIILFLILTWLLALYIWKNKCQTDSHEDIQSVVKKRVKSLDTFRGLAVTVMIFVNYGGGGYWFFEHAYWNGLTVADLVFPWFIWIMGSAMPFSLKNIHAQKKKLDPLYKIVRRSVILFAIGLFLWNGYDIQNWRIPGVLQRFSISYLVVGLMFFIPPLYPFSSPYKRINNQEEHQSEEHSAPPIPRWSSYFQDLLPYLFHWLIISVFLTIYLLVQYLVDVPGCGKGYLGPGGIGDDGKYENCTGGAHFYIDKLIFGINHIYQHPTCEKLYKTGAFDPEGFLGFFTSICLCYFGVQAGRIISTYSNSPRSILIRWITWGIVLGAIGTALCAGSENNGIMPINKNLWSVSFICVMGGTAFLVLSLFYILIDVLDIWNGAPFIYVGMNPIIIYCGHDILGGYFPFSFKSPDTHTFMLLQDCIGVGVWLIIAFRMAQLKFFVSI</sequence>
<accession>A0A6B2L1E1</accession>
<evidence type="ECO:0000256" key="1">
    <source>
        <dbReference type="SAM" id="Phobius"/>
    </source>
</evidence>
<feature type="transmembrane region" description="Helical" evidence="1">
    <location>
        <begin position="273"/>
        <end position="297"/>
    </location>
</feature>
<feature type="transmembrane region" description="Helical" evidence="1">
    <location>
        <begin position="491"/>
        <end position="511"/>
    </location>
</feature>
<dbReference type="AlphaFoldDB" id="A0A6B2L1E1"/>
<dbReference type="InterPro" id="IPR032176">
    <property type="entry name" value="DUF5009"/>
</dbReference>
<feature type="transmembrane region" description="Helical" evidence="1">
    <location>
        <begin position="458"/>
        <end position="479"/>
    </location>
</feature>
<keyword evidence="1" id="KW-0812">Transmembrane</keyword>
<feature type="transmembrane region" description="Helical" evidence="1">
    <location>
        <begin position="219"/>
        <end position="238"/>
    </location>
</feature>
<name>A0A6B2L1E1_9EUKA</name>
<evidence type="ECO:0000313" key="3">
    <source>
        <dbReference type="EMBL" id="NDV30678.1"/>
    </source>
</evidence>
<protein>
    <recommendedName>
        <fullName evidence="2">DUF5009 domain-containing protein</fullName>
    </recommendedName>
</protein>
<evidence type="ECO:0000259" key="2">
    <source>
        <dbReference type="Pfam" id="PF16401"/>
    </source>
</evidence>
<dbReference type="EMBL" id="GIBP01001709">
    <property type="protein sequence ID" value="NDV30678.1"/>
    <property type="molecule type" value="Transcribed_RNA"/>
</dbReference>
<feature type="transmembrane region" description="Helical" evidence="1">
    <location>
        <begin position="358"/>
        <end position="378"/>
    </location>
</feature>
<feature type="transmembrane region" description="Helical" evidence="1">
    <location>
        <begin position="71"/>
        <end position="96"/>
    </location>
</feature>
<feature type="domain" description="DUF5009" evidence="2">
    <location>
        <begin position="149"/>
        <end position="218"/>
    </location>
</feature>
<proteinExistence type="predicted"/>
<feature type="transmembrane region" description="Helical" evidence="1">
    <location>
        <begin position="189"/>
        <end position="207"/>
    </location>
</feature>
<organism evidence="3">
    <name type="scientific">Arcella intermedia</name>
    <dbReference type="NCBI Taxonomy" id="1963864"/>
    <lineage>
        <taxon>Eukaryota</taxon>
        <taxon>Amoebozoa</taxon>
        <taxon>Tubulinea</taxon>
        <taxon>Elardia</taxon>
        <taxon>Arcellinida</taxon>
        <taxon>Sphaerothecina</taxon>
        <taxon>Arcellidae</taxon>
        <taxon>Arcella</taxon>
    </lineage>
</organism>
<dbReference type="Pfam" id="PF16401">
    <property type="entry name" value="DUF5009"/>
    <property type="match status" value="1"/>
</dbReference>
<feature type="transmembrane region" description="Helical" evidence="1">
    <location>
        <begin position="122"/>
        <end position="142"/>
    </location>
</feature>
<keyword evidence="1" id="KW-0472">Membrane</keyword>
<dbReference type="PANTHER" id="PTHR31061">
    <property type="entry name" value="LD22376P"/>
    <property type="match status" value="1"/>
</dbReference>
<keyword evidence="1" id="KW-1133">Transmembrane helix</keyword>